<comment type="function">
    <text evidence="8">Involved in the biosynthesis of the chorismate, which leads to the biosynthesis of aromatic amino acids. Catalyzes the reversible NADPH linked reduction of 3-dehydroshikimate (DHSA) to yield shikimate (SA).</text>
</comment>
<feature type="domain" description="Quinate/shikimate 5-dehydrogenase/glutamyl-tRNA reductase" evidence="9">
    <location>
        <begin position="130"/>
        <end position="200"/>
    </location>
</feature>
<dbReference type="GO" id="GO:0005829">
    <property type="term" value="C:cytosol"/>
    <property type="evidence" value="ECO:0007669"/>
    <property type="project" value="TreeGrafter"/>
</dbReference>
<dbReference type="InterPro" id="IPR041121">
    <property type="entry name" value="SDH_C"/>
</dbReference>
<feature type="binding site" evidence="8">
    <location>
        <begin position="160"/>
        <end position="165"/>
    </location>
    <ligand>
        <name>NADP(+)</name>
        <dbReference type="ChEBI" id="CHEBI:58349"/>
    </ligand>
</feature>
<dbReference type="GO" id="GO:0004764">
    <property type="term" value="F:shikimate 3-dehydrogenase (NADP+) activity"/>
    <property type="evidence" value="ECO:0007669"/>
    <property type="project" value="UniProtKB-UniRule"/>
</dbReference>
<dbReference type="InterPro" id="IPR022893">
    <property type="entry name" value="Shikimate_DH_fam"/>
</dbReference>
<dbReference type="NCBIfam" id="NF001312">
    <property type="entry name" value="PRK00258.1-4"/>
    <property type="match status" value="1"/>
</dbReference>
<comment type="caution">
    <text evidence="8">Lacks conserved residue(s) required for the propagation of feature annotation.</text>
</comment>
<keyword evidence="3 8" id="KW-0028">Amino-acid biosynthesis</keyword>
<feature type="binding site" evidence="8">
    <location>
        <position position="71"/>
    </location>
    <ligand>
        <name>shikimate</name>
        <dbReference type="ChEBI" id="CHEBI:36208"/>
    </ligand>
</feature>
<feature type="binding site" evidence="8">
    <location>
        <position position="111"/>
    </location>
    <ligand>
        <name>shikimate</name>
        <dbReference type="ChEBI" id="CHEBI:36208"/>
    </ligand>
</feature>
<feature type="domain" description="Shikimate dehydrogenase substrate binding N-terminal" evidence="10">
    <location>
        <begin position="14"/>
        <end position="98"/>
    </location>
</feature>
<reference evidence="12 13" key="1">
    <citation type="submission" date="2019-12" db="EMBL/GenBank/DDBJ databases">
        <title>Rhizobium genotypes associated with high levels of biological nitrogen fixation by grain legumes in a temperate-maritime cropping system.</title>
        <authorList>
            <person name="Maluk M."/>
            <person name="Francesc Ferrando Molina F."/>
            <person name="Lopez Del Egido L."/>
            <person name="Lafos M."/>
            <person name="Langarica-Fuentes A."/>
            <person name="Gebre Yohannes G."/>
            <person name="Young M.W."/>
            <person name="Martin P."/>
            <person name="Gantlett R."/>
            <person name="Kenicer G."/>
            <person name="Hawes C."/>
            <person name="Begg G.S."/>
            <person name="Quilliam R.S."/>
            <person name="Squire G.R."/>
            <person name="Poole P.S."/>
            <person name="Young P.W."/>
            <person name="Iannetta P.M."/>
            <person name="James E.K."/>
        </authorList>
    </citation>
    <scope>NUCLEOTIDE SEQUENCE [LARGE SCALE GENOMIC DNA]</scope>
    <source>
        <strain evidence="12 13">JHI2449</strain>
    </source>
</reference>
<feature type="domain" description="SDH C-terminal" evidence="11">
    <location>
        <begin position="248"/>
        <end position="277"/>
    </location>
</feature>
<dbReference type="GO" id="GO:0019632">
    <property type="term" value="P:shikimate metabolic process"/>
    <property type="evidence" value="ECO:0007669"/>
    <property type="project" value="InterPro"/>
</dbReference>
<dbReference type="HAMAP" id="MF_00222">
    <property type="entry name" value="Shikimate_DH_AroE"/>
    <property type="match status" value="1"/>
</dbReference>
<dbReference type="UniPathway" id="UPA00053">
    <property type="reaction ID" value="UER00087"/>
</dbReference>
<dbReference type="SUPFAM" id="SSF51735">
    <property type="entry name" value="NAD(P)-binding Rossmann-fold domains"/>
    <property type="match status" value="1"/>
</dbReference>
<dbReference type="Gene3D" id="3.40.50.10860">
    <property type="entry name" value="Leucine Dehydrogenase, chain A, domain 1"/>
    <property type="match status" value="1"/>
</dbReference>
<accession>A0A6N9ZLD4</accession>
<evidence type="ECO:0000259" key="11">
    <source>
        <dbReference type="Pfam" id="PF18317"/>
    </source>
</evidence>
<proteinExistence type="inferred from homology"/>
<feature type="binding site" evidence="8">
    <location>
        <position position="225"/>
    </location>
    <ligand>
        <name>NADP(+)</name>
        <dbReference type="ChEBI" id="CHEBI:58349"/>
    </ligand>
</feature>
<dbReference type="Pfam" id="PF01488">
    <property type="entry name" value="Shikimate_DH"/>
    <property type="match status" value="1"/>
</dbReference>
<dbReference type="NCBIfam" id="TIGR00507">
    <property type="entry name" value="aroE"/>
    <property type="match status" value="1"/>
</dbReference>
<name>A0A6N9ZLD4_9HYPH</name>
<dbReference type="EMBL" id="WUEP01000020">
    <property type="protein sequence ID" value="NEH94076.1"/>
    <property type="molecule type" value="Genomic_DNA"/>
</dbReference>
<keyword evidence="4 8" id="KW-0521">NADP</keyword>
<dbReference type="GO" id="GO:0050661">
    <property type="term" value="F:NADP binding"/>
    <property type="evidence" value="ECO:0007669"/>
    <property type="project" value="InterPro"/>
</dbReference>
<feature type="binding site" evidence="8">
    <location>
        <position position="227"/>
    </location>
    <ligand>
        <name>shikimate</name>
        <dbReference type="ChEBI" id="CHEBI:36208"/>
    </ligand>
</feature>
<dbReference type="GO" id="GO:0009073">
    <property type="term" value="P:aromatic amino acid family biosynthetic process"/>
    <property type="evidence" value="ECO:0007669"/>
    <property type="project" value="UniProtKB-KW"/>
</dbReference>
<dbReference type="InterPro" id="IPR013708">
    <property type="entry name" value="Shikimate_DH-bd_N"/>
</dbReference>
<dbReference type="Proteomes" id="UP000468864">
    <property type="component" value="Unassembled WGS sequence"/>
</dbReference>
<comment type="similarity">
    <text evidence="8">Belongs to the shikimate dehydrogenase family.</text>
</comment>
<comment type="pathway">
    <text evidence="1 8">Metabolic intermediate biosynthesis; chorismate biosynthesis; chorismate from D-erythrose 4-phosphate and phosphoenolpyruvate: step 4/7.</text>
</comment>
<evidence type="ECO:0000313" key="12">
    <source>
        <dbReference type="EMBL" id="NEH94076.1"/>
    </source>
</evidence>
<evidence type="ECO:0000256" key="2">
    <source>
        <dbReference type="ARBA" id="ARBA00012962"/>
    </source>
</evidence>
<dbReference type="InterPro" id="IPR046346">
    <property type="entry name" value="Aminoacid_DH-like_N_sf"/>
</dbReference>
<dbReference type="EC" id="1.1.1.25" evidence="2 8"/>
<evidence type="ECO:0000313" key="13">
    <source>
        <dbReference type="Proteomes" id="UP000468864"/>
    </source>
</evidence>
<comment type="subunit">
    <text evidence="8">Homodimer.</text>
</comment>
<evidence type="ECO:0000256" key="8">
    <source>
        <dbReference type="HAMAP-Rule" id="MF_00222"/>
    </source>
</evidence>
<protein>
    <recommendedName>
        <fullName evidence="2 8">Shikimate dehydrogenase (NADP(+))</fullName>
        <shortName evidence="8">SDH</shortName>
        <ecNumber evidence="2 8">1.1.1.25</ecNumber>
    </recommendedName>
</protein>
<dbReference type="GO" id="GO:0009423">
    <property type="term" value="P:chorismate biosynthetic process"/>
    <property type="evidence" value="ECO:0007669"/>
    <property type="project" value="UniProtKB-UniRule"/>
</dbReference>
<evidence type="ECO:0000256" key="7">
    <source>
        <dbReference type="ARBA" id="ARBA00049442"/>
    </source>
</evidence>
<dbReference type="InterPro" id="IPR036291">
    <property type="entry name" value="NAD(P)-bd_dom_sf"/>
</dbReference>
<comment type="catalytic activity">
    <reaction evidence="7 8">
        <text>shikimate + NADP(+) = 3-dehydroshikimate + NADPH + H(+)</text>
        <dbReference type="Rhea" id="RHEA:17737"/>
        <dbReference type="ChEBI" id="CHEBI:15378"/>
        <dbReference type="ChEBI" id="CHEBI:16630"/>
        <dbReference type="ChEBI" id="CHEBI:36208"/>
        <dbReference type="ChEBI" id="CHEBI:57783"/>
        <dbReference type="ChEBI" id="CHEBI:58349"/>
        <dbReference type="EC" id="1.1.1.25"/>
    </reaction>
</comment>
<evidence type="ECO:0000256" key="5">
    <source>
        <dbReference type="ARBA" id="ARBA00023002"/>
    </source>
</evidence>
<gene>
    <name evidence="8" type="primary">aroE</name>
    <name evidence="12" type="ORF">GR206_24150</name>
</gene>
<dbReference type="Gene3D" id="3.40.50.720">
    <property type="entry name" value="NAD(P)-binding Rossmann-like Domain"/>
    <property type="match status" value="1"/>
</dbReference>
<dbReference type="InterPro" id="IPR011342">
    <property type="entry name" value="Shikimate_DH"/>
</dbReference>
<dbReference type="Pfam" id="PF08501">
    <property type="entry name" value="Shikimate_dh_N"/>
    <property type="match status" value="1"/>
</dbReference>
<evidence type="ECO:0000259" key="9">
    <source>
        <dbReference type="Pfam" id="PF01488"/>
    </source>
</evidence>
<feature type="binding site" evidence="8">
    <location>
        <begin position="136"/>
        <end position="140"/>
    </location>
    <ligand>
        <name>NADP(+)</name>
        <dbReference type="ChEBI" id="CHEBI:58349"/>
    </ligand>
</feature>
<keyword evidence="6 8" id="KW-0057">Aromatic amino acid biosynthesis</keyword>
<dbReference type="GO" id="GO:0008652">
    <property type="term" value="P:amino acid biosynthetic process"/>
    <property type="evidence" value="ECO:0007669"/>
    <property type="project" value="UniProtKB-KW"/>
</dbReference>
<keyword evidence="5 8" id="KW-0560">Oxidoreductase</keyword>
<dbReference type="PANTHER" id="PTHR21089:SF1">
    <property type="entry name" value="BIFUNCTIONAL 3-DEHYDROQUINATE DEHYDRATASE_SHIKIMATE DEHYDROGENASE, CHLOROPLASTIC"/>
    <property type="match status" value="1"/>
</dbReference>
<evidence type="ECO:0000256" key="1">
    <source>
        <dbReference type="ARBA" id="ARBA00004871"/>
    </source>
</evidence>
<evidence type="ECO:0000259" key="10">
    <source>
        <dbReference type="Pfam" id="PF08501"/>
    </source>
</evidence>
<dbReference type="AlphaFoldDB" id="A0A6N9ZLD4"/>
<feature type="active site" description="Proton acceptor" evidence="8">
    <location>
        <position position="75"/>
    </location>
</feature>
<dbReference type="PANTHER" id="PTHR21089">
    <property type="entry name" value="SHIKIMATE DEHYDROGENASE"/>
    <property type="match status" value="1"/>
</dbReference>
<feature type="binding site" evidence="8">
    <location>
        <begin position="22"/>
        <end position="24"/>
    </location>
    <ligand>
        <name>shikimate</name>
        <dbReference type="ChEBI" id="CHEBI:36208"/>
    </ligand>
</feature>
<evidence type="ECO:0000256" key="3">
    <source>
        <dbReference type="ARBA" id="ARBA00022605"/>
    </source>
</evidence>
<sequence>MGDSRETLGPKAFVTGFPIKHSRSPLIHGYWLKTLGLPGSYRAHQVAPEAFADFIHSLKDGSSGFTGGNVTIPHKELAFRFADKPDALSSELGAANTLWLEDGALHATNTDGRGFIANLDERHPGWDRHSTAVVFGAGGASRAIIQAVRDRGFKEIHVVNRTVERAHELADRFGPRVQAHPAGALAEVMKGAGLFINTTSLGMDGEPAPQLDFSPLAADAVVTDIVYVPLKTPILAQAEGQGFPIVDGLGMLLHQAVPGFEKWFGQRPIVDAALRALIIADMGAHRC</sequence>
<evidence type="ECO:0000256" key="4">
    <source>
        <dbReference type="ARBA" id="ARBA00022857"/>
    </source>
</evidence>
<feature type="binding site" evidence="8">
    <location>
        <position position="255"/>
    </location>
    <ligand>
        <name>shikimate</name>
        <dbReference type="ChEBI" id="CHEBI:36208"/>
    </ligand>
</feature>
<evidence type="ECO:0000256" key="6">
    <source>
        <dbReference type="ARBA" id="ARBA00023141"/>
    </source>
</evidence>
<dbReference type="SUPFAM" id="SSF53223">
    <property type="entry name" value="Aminoacid dehydrogenase-like, N-terminal domain"/>
    <property type="match status" value="1"/>
</dbReference>
<feature type="binding site" evidence="8">
    <location>
        <position position="96"/>
    </location>
    <ligand>
        <name>shikimate</name>
        <dbReference type="ChEBI" id="CHEBI:36208"/>
    </ligand>
</feature>
<dbReference type="CDD" id="cd01065">
    <property type="entry name" value="NAD_bind_Shikimate_DH"/>
    <property type="match status" value="1"/>
</dbReference>
<dbReference type="InterPro" id="IPR006151">
    <property type="entry name" value="Shikm_DH/Glu-tRNA_Rdtase"/>
</dbReference>
<comment type="caution">
    <text evidence="12">The sequence shown here is derived from an EMBL/GenBank/DDBJ whole genome shotgun (WGS) entry which is preliminary data.</text>
</comment>
<organism evidence="12 13">
    <name type="scientific">Rhizobium laguerreae</name>
    <dbReference type="NCBI Taxonomy" id="1076926"/>
    <lineage>
        <taxon>Bacteria</taxon>
        <taxon>Pseudomonadati</taxon>
        <taxon>Pseudomonadota</taxon>
        <taxon>Alphaproteobacteria</taxon>
        <taxon>Hyphomicrobiales</taxon>
        <taxon>Rhizobiaceae</taxon>
        <taxon>Rhizobium/Agrobacterium group</taxon>
        <taxon>Rhizobium</taxon>
    </lineage>
</organism>
<feature type="binding site" evidence="8">
    <location>
        <position position="248"/>
    </location>
    <ligand>
        <name>NADP(+)</name>
        <dbReference type="ChEBI" id="CHEBI:58349"/>
    </ligand>
</feature>
<dbReference type="Pfam" id="PF18317">
    <property type="entry name" value="SDH_C"/>
    <property type="match status" value="1"/>
</dbReference>
<dbReference type="RefSeq" id="WP_163881451.1">
    <property type="nucleotide sequence ID" value="NZ_WUEP01000020.1"/>
</dbReference>